<gene>
    <name evidence="4" type="primary">iga_0</name>
    <name evidence="4" type="ORF">CM83_29417</name>
</gene>
<comment type="subcellular location">
    <subcellularLocation>
        <location evidence="1">Nucleus</location>
    </subcellularLocation>
</comment>
<dbReference type="GO" id="GO:0003677">
    <property type="term" value="F:DNA binding"/>
    <property type="evidence" value="ECO:0007669"/>
    <property type="project" value="InterPro"/>
</dbReference>
<evidence type="ECO:0000259" key="3">
    <source>
        <dbReference type="PROSITE" id="PS51031"/>
    </source>
</evidence>
<evidence type="ECO:0000313" key="5">
    <source>
        <dbReference type="EMBL" id="JAG65333.1"/>
    </source>
</evidence>
<accession>A0A0A9XMB5</accession>
<dbReference type="AlphaFoldDB" id="A0A0A9XMB5"/>
<dbReference type="EMBL" id="GBHO01023651">
    <property type="protein sequence ID" value="JAG19953.1"/>
    <property type="molecule type" value="Transcribed_RNA"/>
</dbReference>
<keyword evidence="1" id="KW-0539">Nucleus</keyword>
<proteinExistence type="predicted"/>
<feature type="region of interest" description="Disordered" evidence="2">
    <location>
        <begin position="87"/>
        <end position="106"/>
    </location>
</feature>
<organism evidence="4">
    <name type="scientific">Lygus hesperus</name>
    <name type="common">Western plant bug</name>
    <dbReference type="NCBI Taxonomy" id="30085"/>
    <lineage>
        <taxon>Eukaryota</taxon>
        <taxon>Metazoa</taxon>
        <taxon>Ecdysozoa</taxon>
        <taxon>Arthropoda</taxon>
        <taxon>Hexapoda</taxon>
        <taxon>Insecta</taxon>
        <taxon>Pterygota</taxon>
        <taxon>Neoptera</taxon>
        <taxon>Paraneoptera</taxon>
        <taxon>Hemiptera</taxon>
        <taxon>Heteroptera</taxon>
        <taxon>Panheteroptera</taxon>
        <taxon>Cimicomorpha</taxon>
        <taxon>Miridae</taxon>
        <taxon>Mirini</taxon>
        <taxon>Lygus</taxon>
    </lineage>
</organism>
<sequence>MLMEPLLKCSLRTGQSVATQVALPPIIPASVCVNENMAEPDPSIKLAAKRARNAKYQRVYRAKKVATADEETSMVERKKMADYRRAKRAAADEETTMARRKKDAERKRALRAKRRAERLSQATSTCKLSAHEVPASSEVDPFEEVAASRKPRKKRIIESEFIENDPLALDDEPMIDIPSGSGSGGCIVVKQEPTGEEFTDPLSIGQLETLARTENYGEIPKFIPLKSETDATQGDVVPLDLEEDDLLYFKSLAPDLAYLTPDLKEVFRIKVRNILKELSIQ</sequence>
<dbReference type="InterPro" id="IPR004210">
    <property type="entry name" value="BESS_motif"/>
</dbReference>
<feature type="region of interest" description="Disordered" evidence="2">
    <location>
        <begin position="112"/>
        <end position="132"/>
    </location>
</feature>
<reference evidence="4" key="2">
    <citation type="submission" date="2014-07" db="EMBL/GenBank/DDBJ databases">
        <authorList>
            <person name="Hull J."/>
        </authorList>
    </citation>
    <scope>NUCLEOTIDE SEQUENCE</scope>
</reference>
<evidence type="ECO:0000256" key="1">
    <source>
        <dbReference type="PROSITE-ProRule" id="PRU00371"/>
    </source>
</evidence>
<dbReference type="Pfam" id="PF02944">
    <property type="entry name" value="BESS"/>
    <property type="match status" value="1"/>
</dbReference>
<dbReference type="PROSITE" id="PS51031">
    <property type="entry name" value="BESS"/>
    <property type="match status" value="1"/>
</dbReference>
<feature type="domain" description="BESS" evidence="3">
    <location>
        <begin position="242"/>
        <end position="281"/>
    </location>
</feature>
<protein>
    <submittedName>
        <fullName evidence="4">IgA-specific serine endopeptidase autotransporter</fullName>
    </submittedName>
</protein>
<dbReference type="EMBL" id="GBRD01000488">
    <property type="protein sequence ID" value="JAG65333.1"/>
    <property type="molecule type" value="Transcribed_RNA"/>
</dbReference>
<evidence type="ECO:0000313" key="4">
    <source>
        <dbReference type="EMBL" id="JAG19953.1"/>
    </source>
</evidence>
<reference evidence="4" key="1">
    <citation type="journal article" date="2014" name="PLoS ONE">
        <title>Transcriptome-Based Identification of ABC Transporters in the Western Tarnished Plant Bug Lygus hesperus.</title>
        <authorList>
            <person name="Hull J.J."/>
            <person name="Chaney K."/>
            <person name="Geib S.M."/>
            <person name="Fabrick J.A."/>
            <person name="Brent C.S."/>
            <person name="Walsh D."/>
            <person name="Lavine L.C."/>
        </authorList>
    </citation>
    <scope>NUCLEOTIDE SEQUENCE</scope>
</reference>
<reference evidence="5" key="3">
    <citation type="submission" date="2014-09" db="EMBL/GenBank/DDBJ databases">
        <authorList>
            <person name="Magalhaes I.L.F."/>
            <person name="Oliveira U."/>
            <person name="Santos F.R."/>
            <person name="Vidigal T.H.D.A."/>
            <person name="Brescovit A.D."/>
            <person name="Santos A.J."/>
        </authorList>
    </citation>
    <scope>NUCLEOTIDE SEQUENCE</scope>
</reference>
<name>A0A0A9XMB5_LYGHE</name>
<dbReference type="GO" id="GO:0005634">
    <property type="term" value="C:nucleus"/>
    <property type="evidence" value="ECO:0007669"/>
    <property type="project" value="UniProtKB-SubCell"/>
</dbReference>
<evidence type="ECO:0000256" key="2">
    <source>
        <dbReference type="SAM" id="MobiDB-lite"/>
    </source>
</evidence>